<evidence type="ECO:0000256" key="2">
    <source>
        <dbReference type="ARBA" id="ARBA00022692"/>
    </source>
</evidence>
<organism evidence="6 7">
    <name type="scientific">Actinotalea fermentans</name>
    <dbReference type="NCBI Taxonomy" id="43671"/>
    <lineage>
        <taxon>Bacteria</taxon>
        <taxon>Bacillati</taxon>
        <taxon>Actinomycetota</taxon>
        <taxon>Actinomycetes</taxon>
        <taxon>Micrococcales</taxon>
        <taxon>Cellulomonadaceae</taxon>
        <taxon>Actinotalea</taxon>
    </lineage>
</organism>
<keyword evidence="4 5" id="KW-0472">Membrane</keyword>
<name>A0A511YY28_9CELL</name>
<comment type="caution">
    <text evidence="6">The sequence shown here is derived from an EMBL/GenBank/DDBJ whole genome shotgun (WGS) entry which is preliminary data.</text>
</comment>
<keyword evidence="3 5" id="KW-1133">Transmembrane helix</keyword>
<feature type="transmembrane region" description="Helical" evidence="5">
    <location>
        <begin position="105"/>
        <end position="127"/>
    </location>
</feature>
<dbReference type="EMBL" id="BJYK01000005">
    <property type="protein sequence ID" value="GEN80115.1"/>
    <property type="molecule type" value="Genomic_DNA"/>
</dbReference>
<dbReference type="PANTHER" id="PTHR30520:SF8">
    <property type="entry name" value="NITRITE TRANSPORTER NIRC"/>
    <property type="match status" value="1"/>
</dbReference>
<feature type="transmembrane region" description="Helical" evidence="5">
    <location>
        <begin position="188"/>
        <end position="219"/>
    </location>
</feature>
<dbReference type="AlphaFoldDB" id="A0A511YY28"/>
<evidence type="ECO:0000256" key="1">
    <source>
        <dbReference type="ARBA" id="ARBA00004141"/>
    </source>
</evidence>
<feature type="transmembrane region" description="Helical" evidence="5">
    <location>
        <begin position="231"/>
        <end position="253"/>
    </location>
</feature>
<feature type="transmembrane region" description="Helical" evidence="5">
    <location>
        <begin position="63"/>
        <end position="84"/>
    </location>
</feature>
<proteinExistence type="predicted"/>
<keyword evidence="2 5" id="KW-0812">Transmembrane</keyword>
<evidence type="ECO:0000256" key="3">
    <source>
        <dbReference type="ARBA" id="ARBA00022989"/>
    </source>
</evidence>
<keyword evidence="7" id="KW-1185">Reference proteome</keyword>
<reference evidence="6 7" key="1">
    <citation type="submission" date="2019-07" db="EMBL/GenBank/DDBJ databases">
        <title>Whole genome shotgun sequence of Actinotalea fermentans NBRC 105374.</title>
        <authorList>
            <person name="Hosoyama A."/>
            <person name="Uohara A."/>
            <person name="Ohji S."/>
            <person name="Ichikawa N."/>
        </authorList>
    </citation>
    <scope>NUCLEOTIDE SEQUENCE [LARGE SCALE GENOMIC DNA]</scope>
    <source>
        <strain evidence="6 7">NBRC 105374</strain>
    </source>
</reference>
<sequence>MLSLTDTMTAQAATAATKARGTARPLAYLVQSMYGGAFIGVAVVLMFSAAGPLRAADSPWAPLVQGLVFGVALTLVVAAGAELATSNMMTLTQGALRRELGWGRAGGTLAFSFLGNMAGAFVFGTMVHLTGLTAPTTAAGQMLAGVLEAKGHETVGQLFWRGVLCNALVCLAIWAGARMRSEVARLIVIFWCLLAFITSGFEHVVANMTTFALGLVGALPETSWAAFAENMVVVGLGNLVGGAVVIGAGYAYAAGRPTPVAAPVAAPVTTPVTAPVTAQAAQPAPEAVGAPRA</sequence>
<dbReference type="RefSeq" id="WP_261765562.1">
    <property type="nucleotide sequence ID" value="NZ_BJYK01000005.1"/>
</dbReference>
<dbReference type="InterPro" id="IPR000292">
    <property type="entry name" value="For/NO2_transpt"/>
</dbReference>
<dbReference type="Pfam" id="PF01226">
    <property type="entry name" value="Form_Nir_trans"/>
    <property type="match status" value="1"/>
</dbReference>
<protein>
    <recommendedName>
        <fullName evidence="8">Nitrite transporter NirC</fullName>
    </recommendedName>
</protein>
<evidence type="ECO:0000256" key="4">
    <source>
        <dbReference type="ARBA" id="ARBA00023136"/>
    </source>
</evidence>
<accession>A0A511YY28</accession>
<dbReference type="GO" id="GO:0015499">
    <property type="term" value="F:formate transmembrane transporter activity"/>
    <property type="evidence" value="ECO:0007669"/>
    <property type="project" value="TreeGrafter"/>
</dbReference>
<feature type="transmembrane region" description="Helical" evidence="5">
    <location>
        <begin position="158"/>
        <end position="176"/>
    </location>
</feature>
<feature type="transmembrane region" description="Helical" evidence="5">
    <location>
        <begin position="26"/>
        <end position="51"/>
    </location>
</feature>
<gene>
    <name evidence="6" type="ORF">AFE02nite_18490</name>
</gene>
<evidence type="ECO:0000313" key="7">
    <source>
        <dbReference type="Proteomes" id="UP000321484"/>
    </source>
</evidence>
<dbReference type="Proteomes" id="UP000321484">
    <property type="component" value="Unassembled WGS sequence"/>
</dbReference>
<dbReference type="GO" id="GO:0005886">
    <property type="term" value="C:plasma membrane"/>
    <property type="evidence" value="ECO:0007669"/>
    <property type="project" value="TreeGrafter"/>
</dbReference>
<evidence type="ECO:0000256" key="5">
    <source>
        <dbReference type="SAM" id="Phobius"/>
    </source>
</evidence>
<dbReference type="PANTHER" id="PTHR30520">
    <property type="entry name" value="FORMATE TRANSPORTER-RELATED"/>
    <property type="match status" value="1"/>
</dbReference>
<comment type="subcellular location">
    <subcellularLocation>
        <location evidence="1">Membrane</location>
        <topology evidence="1">Multi-pass membrane protein</topology>
    </subcellularLocation>
</comment>
<dbReference type="Gene3D" id="1.20.1080.10">
    <property type="entry name" value="Glycerol uptake facilitator protein"/>
    <property type="match status" value="1"/>
</dbReference>
<evidence type="ECO:0008006" key="8">
    <source>
        <dbReference type="Google" id="ProtNLM"/>
    </source>
</evidence>
<dbReference type="InterPro" id="IPR023271">
    <property type="entry name" value="Aquaporin-like"/>
</dbReference>
<evidence type="ECO:0000313" key="6">
    <source>
        <dbReference type="EMBL" id="GEN80115.1"/>
    </source>
</evidence>